<dbReference type="Proteomes" id="UP000782241">
    <property type="component" value="Unassembled WGS sequence"/>
</dbReference>
<evidence type="ECO:0000256" key="1">
    <source>
        <dbReference type="SAM" id="Coils"/>
    </source>
</evidence>
<feature type="region of interest" description="Disordered" evidence="2">
    <location>
        <begin position="1"/>
        <end position="108"/>
    </location>
</feature>
<reference evidence="3" key="1">
    <citation type="submission" date="2021-04" db="EMBL/GenBank/DDBJ databases">
        <title>Draft genome of Fusarium avenaceum strain F156N33, isolated from an atmospheric sample in Virginia.</title>
        <authorList>
            <person name="Yang S."/>
            <person name="Vinatzer B.A."/>
            <person name="Coleman J."/>
        </authorList>
    </citation>
    <scope>NUCLEOTIDE SEQUENCE</scope>
    <source>
        <strain evidence="3">F156N33</strain>
    </source>
</reference>
<accession>A0A9P7GT21</accession>
<feature type="compositionally biased region" description="Low complexity" evidence="2">
    <location>
        <begin position="36"/>
        <end position="48"/>
    </location>
</feature>
<sequence length="501" mass="56238">MTYPTTPERRERLSRAAAPTNMAISDSEEDGERQRPAPAAAAAPSAQAKVKRIKVKTKHEDSSSDSNSSITTTKNADISLEALNKPTSLNKRTSSESDGGSPSKKSRKVVLKLNKSAGAKDPAVANTNVKAALGQALTPSPSHAEVLTQLSPADASRFQVFCEGLNTIQAQFLSTLQSTQEGEELKQAKKTIELLEQQLKPRQPEDALPQSLANEHTLRRQNKRLQEKYDDLEVHYEDLKMAYHNEIQARKSRPNGSFKLMDDEVDTEWRGIAVDIRQFVLQILTVEPFRVSAPRGTNYQEIEALKKILKKTPELAPFKFQEYIWKRLVTDVFQDGVNTWGGPTGQVFNLFCLDISKIDFEGMEELSRTKAHTAEFLSGYSDQNNRSEAQDIARVMKNHLLIFMDKSRIQESGKLLWNIVRRAVDLNEKFLKSKAFFLTNWVEQEFDLEDLDICYTGGKPKGQPTLDIEISPRLSKIGNADGKHMDTAMVMCKPQVTIVNV</sequence>
<feature type="coiled-coil region" evidence="1">
    <location>
        <begin position="178"/>
        <end position="242"/>
    </location>
</feature>
<dbReference type="AlphaFoldDB" id="A0A9P7GT21"/>
<gene>
    <name evidence="3" type="ORF">KAF25_008867</name>
</gene>
<evidence type="ECO:0000256" key="2">
    <source>
        <dbReference type="SAM" id="MobiDB-lite"/>
    </source>
</evidence>
<dbReference type="EMBL" id="JAGPUO010000026">
    <property type="protein sequence ID" value="KAG5655748.1"/>
    <property type="molecule type" value="Genomic_DNA"/>
</dbReference>
<feature type="compositionally biased region" description="Polar residues" evidence="2">
    <location>
        <begin position="85"/>
        <end position="100"/>
    </location>
</feature>
<organism evidence="3 4">
    <name type="scientific">Fusarium avenaceum</name>
    <dbReference type="NCBI Taxonomy" id="40199"/>
    <lineage>
        <taxon>Eukaryota</taxon>
        <taxon>Fungi</taxon>
        <taxon>Dikarya</taxon>
        <taxon>Ascomycota</taxon>
        <taxon>Pezizomycotina</taxon>
        <taxon>Sordariomycetes</taxon>
        <taxon>Hypocreomycetidae</taxon>
        <taxon>Hypocreales</taxon>
        <taxon>Nectriaceae</taxon>
        <taxon>Fusarium</taxon>
        <taxon>Fusarium tricinctum species complex</taxon>
    </lineage>
</organism>
<evidence type="ECO:0000313" key="4">
    <source>
        <dbReference type="Proteomes" id="UP000782241"/>
    </source>
</evidence>
<evidence type="ECO:0000313" key="3">
    <source>
        <dbReference type="EMBL" id="KAG5655748.1"/>
    </source>
</evidence>
<comment type="caution">
    <text evidence="3">The sequence shown here is derived from an EMBL/GenBank/DDBJ whole genome shotgun (WGS) entry which is preliminary data.</text>
</comment>
<proteinExistence type="predicted"/>
<protein>
    <submittedName>
        <fullName evidence="3">Uncharacterized protein</fullName>
    </submittedName>
</protein>
<keyword evidence="4" id="KW-1185">Reference proteome</keyword>
<keyword evidence="1" id="KW-0175">Coiled coil</keyword>
<name>A0A9P7GT21_9HYPO</name>